<sequence>MTARVYDELPESVRKHTAQRAWLGLLAFPILTYQTNPRLYRAVLDNRGTLTRWAARVGYRLTTSVGVVRLHRDPAGPELTAAPVTVEPPSRRELVLRILLAAACEEITGSTTVQYLSDAVRAASVSPACHVTPYDPNPGKDEGRRKARMERQMFLKAVDHMVRCGVLIRRTSDDALLRQWEDDGEGIGGGFEVNPDALLQFIDPHTVHRVFTADSGYVEDVRTATRRQRMLRRLLEDTALLYGDLRPEDADYARAQRSSLAAAATEMTGGALEIRAEGMLLRLPEDSPPGLVVAFPGSKRSSWFALNILDAAIAAGPPPDAVGRVAVASAVIDELIAEVAARYAKALTDELRGGVGRLRTAVEPILQTVGLVRVSPSREWIIQPTAARFRNPRVSFQPVLTADNGEFDTNLMINLEMDDSR</sequence>
<dbReference type="InterPro" id="IPR013494">
    <property type="entry name" value="CHP02678"/>
</dbReference>
<reference evidence="1 4" key="2">
    <citation type="submission" date="2018-10" db="EMBL/GenBank/DDBJ databases">
        <title>Sequencing the genomes of 1000 actinobacteria strains.</title>
        <authorList>
            <person name="Klenk H.-P."/>
        </authorList>
    </citation>
    <scope>NUCLEOTIDE SEQUENCE [LARGE SCALE GENOMIC DNA]</scope>
    <source>
        <strain evidence="1 4">DSM 45119</strain>
    </source>
</reference>
<evidence type="ECO:0000313" key="3">
    <source>
        <dbReference type="Proteomes" id="UP000199398"/>
    </source>
</evidence>
<protein>
    <submittedName>
        <fullName evidence="1">Uncharacterized protein DUF2398</fullName>
    </submittedName>
</protein>
<evidence type="ECO:0000313" key="1">
    <source>
        <dbReference type="EMBL" id="RKT86362.1"/>
    </source>
</evidence>
<dbReference type="Pfam" id="PF09661">
    <property type="entry name" value="DUF2398"/>
    <property type="match status" value="1"/>
</dbReference>
<keyword evidence="4" id="KW-1185">Reference proteome</keyword>
<organism evidence="2 3">
    <name type="scientific">Saccharopolyspora antimicrobica</name>
    <dbReference type="NCBI Taxonomy" id="455193"/>
    <lineage>
        <taxon>Bacteria</taxon>
        <taxon>Bacillati</taxon>
        <taxon>Actinomycetota</taxon>
        <taxon>Actinomycetes</taxon>
        <taxon>Pseudonocardiales</taxon>
        <taxon>Pseudonocardiaceae</taxon>
        <taxon>Saccharopolyspora</taxon>
    </lineage>
</organism>
<dbReference type="EMBL" id="RBXX01000002">
    <property type="protein sequence ID" value="RKT86362.1"/>
    <property type="molecule type" value="Genomic_DNA"/>
</dbReference>
<name>A0A1I5ATL2_9PSEU</name>
<evidence type="ECO:0000313" key="4">
    <source>
        <dbReference type="Proteomes" id="UP000270697"/>
    </source>
</evidence>
<accession>A0A1I5ATL2</accession>
<evidence type="ECO:0000313" key="2">
    <source>
        <dbReference type="EMBL" id="SFN65787.1"/>
    </source>
</evidence>
<dbReference type="EMBL" id="FOUP01000006">
    <property type="protein sequence ID" value="SFN65787.1"/>
    <property type="molecule type" value="Genomic_DNA"/>
</dbReference>
<dbReference type="Proteomes" id="UP000270697">
    <property type="component" value="Unassembled WGS sequence"/>
</dbReference>
<gene>
    <name evidence="1" type="ORF">ATL45_4728</name>
    <name evidence="2" type="ORF">SAMN05421805_1063</name>
</gene>
<dbReference type="Proteomes" id="UP000199398">
    <property type="component" value="Unassembled WGS sequence"/>
</dbReference>
<reference evidence="2 3" key="1">
    <citation type="submission" date="2016-10" db="EMBL/GenBank/DDBJ databases">
        <authorList>
            <person name="de Groot N.N."/>
        </authorList>
    </citation>
    <scope>NUCLEOTIDE SEQUENCE [LARGE SCALE GENOMIC DNA]</scope>
    <source>
        <strain evidence="2 3">CPCC 201259</strain>
    </source>
</reference>
<proteinExistence type="predicted"/>
<dbReference type="STRING" id="455193.SAMN05421805_1063"/>
<dbReference type="AlphaFoldDB" id="A0A1I5ATL2"/>